<name>A0A653D600_CALMS</name>
<dbReference type="AlphaFoldDB" id="A0A653D600"/>
<feature type="non-terminal residue" evidence="1">
    <location>
        <position position="1"/>
    </location>
</feature>
<organism evidence="1 2">
    <name type="scientific">Callosobruchus maculatus</name>
    <name type="common">Southern cowpea weevil</name>
    <name type="synonym">Pulse bruchid</name>
    <dbReference type="NCBI Taxonomy" id="64391"/>
    <lineage>
        <taxon>Eukaryota</taxon>
        <taxon>Metazoa</taxon>
        <taxon>Ecdysozoa</taxon>
        <taxon>Arthropoda</taxon>
        <taxon>Hexapoda</taxon>
        <taxon>Insecta</taxon>
        <taxon>Pterygota</taxon>
        <taxon>Neoptera</taxon>
        <taxon>Endopterygota</taxon>
        <taxon>Coleoptera</taxon>
        <taxon>Polyphaga</taxon>
        <taxon>Cucujiformia</taxon>
        <taxon>Chrysomeloidea</taxon>
        <taxon>Chrysomelidae</taxon>
        <taxon>Bruchinae</taxon>
        <taxon>Bruchini</taxon>
        <taxon>Callosobruchus</taxon>
    </lineage>
</organism>
<protein>
    <submittedName>
        <fullName evidence="1">Uncharacterized protein</fullName>
    </submittedName>
</protein>
<reference evidence="1 2" key="1">
    <citation type="submission" date="2019-01" db="EMBL/GenBank/DDBJ databases">
        <authorList>
            <person name="Sayadi A."/>
        </authorList>
    </citation>
    <scope>NUCLEOTIDE SEQUENCE [LARGE SCALE GENOMIC DNA]</scope>
</reference>
<dbReference type="OrthoDB" id="6783964at2759"/>
<proteinExistence type="predicted"/>
<gene>
    <name evidence="1" type="ORF">CALMAC_LOCUS14752</name>
</gene>
<evidence type="ECO:0000313" key="1">
    <source>
        <dbReference type="EMBL" id="VEN55619.1"/>
    </source>
</evidence>
<sequence length="48" mass="5897">SKPPKRHECQQLIDEHPDTFKNRDWLKMKVFVQNQYTKKNKSEYDSDD</sequence>
<accession>A0A653D600</accession>
<dbReference type="Proteomes" id="UP000410492">
    <property type="component" value="Unassembled WGS sequence"/>
</dbReference>
<keyword evidence="2" id="KW-1185">Reference proteome</keyword>
<dbReference type="EMBL" id="CAACVG010010354">
    <property type="protein sequence ID" value="VEN55619.1"/>
    <property type="molecule type" value="Genomic_DNA"/>
</dbReference>
<evidence type="ECO:0000313" key="2">
    <source>
        <dbReference type="Proteomes" id="UP000410492"/>
    </source>
</evidence>